<reference evidence="2" key="1">
    <citation type="journal article" date="2018" name="BMC Genomics">
        <title>Genomic insights into host adaptation between the wheat stripe rust pathogen (Puccinia striiformis f. sp. tritici) and the barley stripe rust pathogen (Puccinia striiformis f. sp. hordei).</title>
        <authorList>
            <person name="Xia C."/>
            <person name="Wang M."/>
            <person name="Yin C."/>
            <person name="Cornejo O.E."/>
            <person name="Hulbert S.H."/>
            <person name="Chen X."/>
        </authorList>
    </citation>
    <scope>NUCLEOTIDE SEQUENCE [LARGE SCALE GENOMIC DNA]</scope>
    <source>
        <strain evidence="2">93-210</strain>
    </source>
</reference>
<proteinExistence type="predicted"/>
<evidence type="ECO:0000313" key="2">
    <source>
        <dbReference type="Proteomes" id="UP001060170"/>
    </source>
</evidence>
<accession>A0ACC0E5M9</accession>
<comment type="caution">
    <text evidence="1">The sequence shown here is derived from an EMBL/GenBank/DDBJ whole genome shotgun (WGS) entry which is preliminary data.</text>
</comment>
<keyword evidence="2" id="KW-1185">Reference proteome</keyword>
<reference evidence="2" key="2">
    <citation type="journal article" date="2018" name="Mol. Plant Microbe Interact.">
        <title>Genome sequence resources for the wheat stripe rust pathogen (Puccinia striiformis f. sp. tritici) and the barley stripe rust pathogen (Puccinia striiformis f. sp. hordei).</title>
        <authorList>
            <person name="Xia C."/>
            <person name="Wang M."/>
            <person name="Yin C."/>
            <person name="Cornejo O.E."/>
            <person name="Hulbert S.H."/>
            <person name="Chen X."/>
        </authorList>
    </citation>
    <scope>NUCLEOTIDE SEQUENCE [LARGE SCALE GENOMIC DNA]</scope>
    <source>
        <strain evidence="2">93-210</strain>
    </source>
</reference>
<dbReference type="EMBL" id="CM045874">
    <property type="protein sequence ID" value="KAI7944434.1"/>
    <property type="molecule type" value="Genomic_DNA"/>
</dbReference>
<name>A0ACC0E5M9_9BASI</name>
<gene>
    <name evidence="1" type="ORF">MJO28_010129</name>
</gene>
<dbReference type="Proteomes" id="UP001060170">
    <property type="component" value="Chromosome 10"/>
</dbReference>
<protein>
    <submittedName>
        <fullName evidence="1">Uncharacterized protein</fullName>
    </submittedName>
</protein>
<sequence>MSDEADGADVLVNFGLIVPSTAIVKEGQVSGSGVRITTSLSIAAHFVGYARMRTERFGRNICPTVRRICPNQNSPLGSGLHLNSSNLVIFIPIHHIA</sequence>
<reference evidence="1 2" key="3">
    <citation type="journal article" date="2022" name="Microbiol. Spectr.">
        <title>Folding features and dynamics of 3D genome architecture in plant fungal pathogens.</title>
        <authorList>
            <person name="Xia C."/>
        </authorList>
    </citation>
    <scope>NUCLEOTIDE SEQUENCE [LARGE SCALE GENOMIC DNA]</scope>
    <source>
        <strain evidence="1 2">93-210</strain>
    </source>
</reference>
<evidence type="ECO:0000313" key="1">
    <source>
        <dbReference type="EMBL" id="KAI7944434.1"/>
    </source>
</evidence>
<organism evidence="1 2">
    <name type="scientific">Puccinia striiformis f. sp. tritici</name>
    <dbReference type="NCBI Taxonomy" id="168172"/>
    <lineage>
        <taxon>Eukaryota</taxon>
        <taxon>Fungi</taxon>
        <taxon>Dikarya</taxon>
        <taxon>Basidiomycota</taxon>
        <taxon>Pucciniomycotina</taxon>
        <taxon>Pucciniomycetes</taxon>
        <taxon>Pucciniales</taxon>
        <taxon>Pucciniaceae</taxon>
        <taxon>Puccinia</taxon>
    </lineage>
</organism>